<evidence type="ECO:0000256" key="1">
    <source>
        <dbReference type="SAM" id="MobiDB-lite"/>
    </source>
</evidence>
<dbReference type="EMBL" id="BAAAKV010000030">
    <property type="protein sequence ID" value="GAA1175598.1"/>
    <property type="molecule type" value="Genomic_DNA"/>
</dbReference>
<dbReference type="InterPro" id="IPR011009">
    <property type="entry name" value="Kinase-like_dom_sf"/>
</dbReference>
<dbReference type="Proteomes" id="UP001501371">
    <property type="component" value="Unassembled WGS sequence"/>
</dbReference>
<evidence type="ECO:0000313" key="4">
    <source>
        <dbReference type="Proteomes" id="UP001501371"/>
    </source>
</evidence>
<dbReference type="Pfam" id="PF01636">
    <property type="entry name" value="APH"/>
    <property type="match status" value="1"/>
</dbReference>
<reference evidence="3 4" key="1">
    <citation type="journal article" date="2019" name="Int. J. Syst. Evol. Microbiol.">
        <title>The Global Catalogue of Microorganisms (GCM) 10K type strain sequencing project: providing services to taxonomists for standard genome sequencing and annotation.</title>
        <authorList>
            <consortium name="The Broad Institute Genomics Platform"/>
            <consortium name="The Broad Institute Genome Sequencing Center for Infectious Disease"/>
            <person name="Wu L."/>
            <person name="Ma J."/>
        </authorList>
    </citation>
    <scope>NUCLEOTIDE SEQUENCE [LARGE SCALE GENOMIC DNA]</scope>
    <source>
        <strain evidence="3 4">JCM 12696</strain>
    </source>
</reference>
<organism evidence="3 4">
    <name type="scientific">Streptomyces hebeiensis</name>
    <dbReference type="NCBI Taxonomy" id="229486"/>
    <lineage>
        <taxon>Bacteria</taxon>
        <taxon>Bacillati</taxon>
        <taxon>Actinomycetota</taxon>
        <taxon>Actinomycetes</taxon>
        <taxon>Kitasatosporales</taxon>
        <taxon>Streptomycetaceae</taxon>
        <taxon>Streptomyces</taxon>
    </lineage>
</organism>
<dbReference type="RefSeq" id="WP_344277352.1">
    <property type="nucleotide sequence ID" value="NZ_BAAAKV010000030.1"/>
</dbReference>
<accession>A0ABN1UWC4</accession>
<protein>
    <submittedName>
        <fullName evidence="3">Aminoglycoside phosphotransferase family protein</fullName>
    </submittedName>
</protein>
<name>A0ABN1UWC4_9ACTN</name>
<dbReference type="SUPFAM" id="SSF56112">
    <property type="entry name" value="Protein kinase-like (PK-like)"/>
    <property type="match status" value="1"/>
</dbReference>
<dbReference type="InterPro" id="IPR002575">
    <property type="entry name" value="Aminoglycoside_PTrfase"/>
</dbReference>
<feature type="compositionally biased region" description="Low complexity" evidence="1">
    <location>
        <begin position="8"/>
        <end position="45"/>
    </location>
</feature>
<comment type="caution">
    <text evidence="3">The sequence shown here is derived from an EMBL/GenBank/DDBJ whole genome shotgun (WGS) entry which is preliminary data.</text>
</comment>
<feature type="domain" description="Aminoglycoside phosphotransferase" evidence="2">
    <location>
        <begin position="100"/>
        <end position="320"/>
    </location>
</feature>
<dbReference type="Gene3D" id="3.90.1200.10">
    <property type="match status" value="1"/>
</dbReference>
<evidence type="ECO:0000313" key="3">
    <source>
        <dbReference type="EMBL" id="GAA1175598.1"/>
    </source>
</evidence>
<feature type="region of interest" description="Disordered" evidence="1">
    <location>
        <begin position="1"/>
        <end position="45"/>
    </location>
</feature>
<sequence length="360" mass="38744">MSHRHDTATATAAPAASEAPAGSAAAVEPAPPVESARPLRSARPPLPARSALASLTGATARPGDHAGPRPAPLPSALRAWAEHVVGPLASVRDASHPRRTSRVWEVTDGRDRRFYLKQSPTPAFYERETFGYHSAVPVLGYDRAPRLVDSDARHLALLLTAVPGTPLSRLSLGAAAHRAAHRQFGALLRLLHGTEKLSVAARRAAVDSAVRTATDAEEHLVRAGDLLSESRRALVRHAADQLRGLADRLVPGHVHGDAQERNALWTGRRLAVIDFERSRYAPAVQDFVRLACGAWQDRDDLRTAFLQGYGRSLTGTERYALPCLAALDAASCLAYGPAHGEHDVTARGLRTLDRLERGVF</sequence>
<keyword evidence="4" id="KW-1185">Reference proteome</keyword>
<gene>
    <name evidence="3" type="ORF">GCM10009654_35990</name>
</gene>
<proteinExistence type="predicted"/>
<evidence type="ECO:0000259" key="2">
    <source>
        <dbReference type="Pfam" id="PF01636"/>
    </source>
</evidence>